<proteinExistence type="predicted"/>
<accession>F9S840</accession>
<dbReference type="Proteomes" id="UP000004605">
    <property type="component" value="Unassembled WGS sequence"/>
</dbReference>
<organism evidence="2 3">
    <name type="scientific">Vibrio ichthyoenteri ATCC 700023</name>
    <dbReference type="NCBI Taxonomy" id="870968"/>
    <lineage>
        <taxon>Bacteria</taxon>
        <taxon>Pseudomonadati</taxon>
        <taxon>Pseudomonadota</taxon>
        <taxon>Gammaproteobacteria</taxon>
        <taxon>Vibrionales</taxon>
        <taxon>Vibrionaceae</taxon>
        <taxon>Vibrio</taxon>
    </lineage>
</organism>
<dbReference type="EMBL" id="AFWF01000308">
    <property type="protein sequence ID" value="EGU30517.1"/>
    <property type="molecule type" value="Genomic_DNA"/>
</dbReference>
<sequence length="364" mass="41955">MPWLLIAILLFVTGCNFNKHPIESQFETYLERIANVQKEPALAPVVPEQITLPDKRALALPIETVTIGLLDSYELRKCGLFHLIAEKNSILGKVQDQFREFDYQQALILGIRQCLANVEAISEEQTADNASSQRSSQISLQLSEQLAEILSIKLAQQPHYIANLLFTSNAMREQLTGTQWLKVDYAKVDVTILRGMDVINQAYRRTLPSQNSHLIDDGKNKHNRHRNSGEIGSVTDYQEGLEKHQAIGSLLFSLHNTTRWLNTITQQLTLHDNKIRCEPNRDRTQFRYLKNVFDLFFAKEIQAYLALLDARYYELQPYLPLFQQAHPNYQYPLASTHANFRQATLEHVQYWQTLFARCGIQLAR</sequence>
<evidence type="ECO:0000313" key="2">
    <source>
        <dbReference type="EMBL" id="EGU30517.1"/>
    </source>
</evidence>
<dbReference type="InterPro" id="IPR021431">
    <property type="entry name" value="DUF3080"/>
</dbReference>
<gene>
    <name evidence="2" type="ORF">VII00023_10924</name>
</gene>
<dbReference type="RefSeq" id="WP_006714646.1">
    <property type="nucleotide sequence ID" value="NZ_AFWF01000308.1"/>
</dbReference>
<dbReference type="AlphaFoldDB" id="F9S840"/>
<keyword evidence="3" id="KW-1185">Reference proteome</keyword>
<feature type="region of interest" description="Disordered" evidence="1">
    <location>
        <begin position="211"/>
        <end position="231"/>
    </location>
</feature>
<evidence type="ECO:0000313" key="3">
    <source>
        <dbReference type="Proteomes" id="UP000004605"/>
    </source>
</evidence>
<evidence type="ECO:0000256" key="1">
    <source>
        <dbReference type="SAM" id="MobiDB-lite"/>
    </source>
</evidence>
<comment type="caution">
    <text evidence="2">The sequence shown here is derived from an EMBL/GenBank/DDBJ whole genome shotgun (WGS) entry which is preliminary data.</text>
</comment>
<dbReference type="Pfam" id="PF11279">
    <property type="entry name" value="DUF3080"/>
    <property type="match status" value="1"/>
</dbReference>
<dbReference type="OrthoDB" id="5760979at2"/>
<name>F9S840_9VIBR</name>
<protein>
    <submittedName>
        <fullName evidence="2">Uncharacterized protein</fullName>
    </submittedName>
</protein>
<reference evidence="2 3" key="1">
    <citation type="journal article" date="2012" name="Int. J. Syst. Evol. Microbiol.">
        <title>Vibrio caribbeanicus sp. nov., isolated from the marine sponge Scleritoderma cyanea.</title>
        <authorList>
            <person name="Hoffmann M."/>
            <person name="Monday S.R."/>
            <person name="Allard M.W."/>
            <person name="Strain E.A."/>
            <person name="Whittaker P."/>
            <person name="Naum M."/>
            <person name="McCarthy P.J."/>
            <person name="Lopez J.V."/>
            <person name="Fischer M."/>
            <person name="Brown E.W."/>
        </authorList>
    </citation>
    <scope>NUCLEOTIDE SEQUENCE [LARGE SCALE GENOMIC DNA]</scope>
    <source>
        <strain evidence="2 3">ATCC 700023</strain>
    </source>
</reference>